<dbReference type="EMBL" id="AP018204">
    <property type="protein sequence ID" value="BAY59256.1"/>
    <property type="molecule type" value="Genomic_DNA"/>
</dbReference>
<organism evidence="1 2">
    <name type="scientific">Leptolyngbya boryana NIES-2135</name>
    <dbReference type="NCBI Taxonomy" id="1973484"/>
    <lineage>
        <taxon>Bacteria</taxon>
        <taxon>Bacillati</taxon>
        <taxon>Cyanobacteriota</taxon>
        <taxon>Cyanophyceae</taxon>
        <taxon>Leptolyngbyales</taxon>
        <taxon>Leptolyngbyaceae</taxon>
        <taxon>Leptolyngbya group</taxon>
        <taxon>Leptolyngbya</taxon>
    </lineage>
</organism>
<sequence>MQVYARFVIPSYKRDAIQYAKVSARVDHPMQREKMFFDALSAAVCDWVHHTSIGQAAIASRQTLPLDVLSGYVRQFDYDPSLDDGEGETDADLRHWLEQHGIEDLTLDLIQELQPCVTWHLETPLFSVPRTEKP</sequence>
<keyword evidence="2" id="KW-1185">Reference proteome</keyword>
<accession>A0A1Z4JRA3</accession>
<proteinExistence type="predicted"/>
<dbReference type="Proteomes" id="UP000217895">
    <property type="component" value="Plasmid Plasmid1 dna"/>
</dbReference>
<protein>
    <submittedName>
        <fullName evidence="1">Uncharacterized protein</fullName>
    </submittedName>
</protein>
<dbReference type="AlphaFoldDB" id="A0A1Z4JRA3"/>
<name>A0A1Z4JRA3_LEPBY</name>
<gene>
    <name evidence="1" type="ORF">NIES2135_61330</name>
</gene>
<keyword evidence="1" id="KW-0614">Plasmid</keyword>
<evidence type="ECO:0000313" key="1">
    <source>
        <dbReference type="EMBL" id="BAY59256.1"/>
    </source>
</evidence>
<evidence type="ECO:0000313" key="2">
    <source>
        <dbReference type="Proteomes" id="UP000217895"/>
    </source>
</evidence>
<geneLocation type="plasmid" evidence="1">
    <name>plasmid1</name>
</geneLocation>
<reference evidence="1 2" key="1">
    <citation type="submission" date="2017-06" db="EMBL/GenBank/DDBJ databases">
        <title>Genome sequencing of cyanobaciteial culture collection at National Institute for Environmental Studies (NIES).</title>
        <authorList>
            <person name="Hirose Y."/>
            <person name="Shimura Y."/>
            <person name="Fujisawa T."/>
            <person name="Nakamura Y."/>
            <person name="Kawachi M."/>
        </authorList>
    </citation>
    <scope>NUCLEOTIDE SEQUENCE [LARGE SCALE GENOMIC DNA]</scope>
    <source>
        <strain evidence="1 2">NIES-2135</strain>
        <plasmid evidence="2">Plasmid Plasmid1 dna</plasmid>
    </source>
</reference>